<dbReference type="InterPro" id="IPR018025">
    <property type="entry name" value="2-OHcarbox_trans_Prot/Firm"/>
</dbReference>
<feature type="transmembrane region" description="Helical" evidence="10">
    <location>
        <begin position="283"/>
        <end position="301"/>
    </location>
</feature>
<dbReference type="GO" id="GO:0015293">
    <property type="term" value="F:symporter activity"/>
    <property type="evidence" value="ECO:0007669"/>
    <property type="project" value="UniProtKB-UniRule"/>
</dbReference>
<evidence type="ECO:0000256" key="4">
    <source>
        <dbReference type="ARBA" id="ARBA00022692"/>
    </source>
</evidence>
<evidence type="ECO:0000313" key="11">
    <source>
        <dbReference type="EMBL" id="EEN81456.1"/>
    </source>
</evidence>
<name>C2JU63_LACRM</name>
<evidence type="ECO:0000256" key="8">
    <source>
        <dbReference type="ARBA" id="ARBA00044948"/>
    </source>
</evidence>
<dbReference type="EMBL" id="ACIZ01000019">
    <property type="protein sequence ID" value="EEN81456.1"/>
    <property type="molecule type" value="Genomic_DNA"/>
</dbReference>
<dbReference type="PANTHER" id="PTHR40033">
    <property type="entry name" value="NA(+)-MALATE SYMPORTER"/>
    <property type="match status" value="1"/>
</dbReference>
<feature type="transmembrane region" description="Helical" evidence="10">
    <location>
        <begin position="156"/>
        <end position="179"/>
    </location>
</feature>
<sequence length="454" mass="48303">MLRIVRVLRGEKKMASKTGTPSAPESSQSKWMAIRIGSVPLPVYLVMAMVIILAGAMQQLPVNMLGGFAVILTMGWLLGTIGANIPVVKNFGGPAILSLLVPSILVFYNALNPNVLKATDMLMKQANFLYFYIACLVCGSILGMNRKILIQGLMRMIIPMMLGMILAMGVGTLVGVLLGLEWKHTLFFIVTPVLAGGIGEGILPLSLGYSTITGTTSGALVAQLIPATIIGNFFAIMCSGLLNRLGEKRPELSGQGQLVRLNGAEDDLADALKDDTGPLDLKMMGAGVLTACTLFILGMLLQSVTGFPGPVLMIVAAAILKYVNVIPGETQRGAKQLYKFISSNFTFPLMAGLGLLYIPLKDVVGMLSWQYFIIVISVVLTVVSTGFFVARFLNMNPVETAIVTACQSGMGGTGDVAILSTANRMNLMPFAQVATRLGGAITVISMTAILRMIF</sequence>
<gene>
    <name evidence="11" type="ORF">HMPREF0539_0447</name>
</gene>
<keyword evidence="3 9" id="KW-1003">Cell membrane</keyword>
<proteinExistence type="inferred from homology"/>
<evidence type="ECO:0000256" key="3">
    <source>
        <dbReference type="ARBA" id="ARBA00022475"/>
    </source>
</evidence>
<dbReference type="Pfam" id="PF03390">
    <property type="entry name" value="2HCT"/>
    <property type="match status" value="1"/>
</dbReference>
<dbReference type="Proteomes" id="UP000004525">
    <property type="component" value="Unassembled WGS sequence"/>
</dbReference>
<dbReference type="NCBIfam" id="TIGR00783">
    <property type="entry name" value="ccs"/>
    <property type="match status" value="1"/>
</dbReference>
<feature type="transmembrane region" description="Helical" evidence="10">
    <location>
        <begin position="433"/>
        <end position="453"/>
    </location>
</feature>
<keyword evidence="7 9" id="KW-0472">Membrane</keyword>
<evidence type="ECO:0000313" key="12">
    <source>
        <dbReference type="Proteomes" id="UP000004525"/>
    </source>
</evidence>
<comment type="caution">
    <text evidence="11">The sequence shown here is derived from an EMBL/GenBank/DDBJ whole genome shotgun (WGS) entry which is preliminary data.</text>
</comment>
<feature type="transmembrane region" description="Helical" evidence="10">
    <location>
        <begin position="65"/>
        <end position="85"/>
    </location>
</feature>
<evidence type="ECO:0000256" key="1">
    <source>
        <dbReference type="ARBA" id="ARBA00004651"/>
    </source>
</evidence>
<reference evidence="11" key="1">
    <citation type="submission" date="2009-01" db="EMBL/GenBank/DDBJ databases">
        <authorList>
            <person name="Qin X."/>
            <person name="Bachman B."/>
            <person name="Battles P."/>
            <person name="Bell A."/>
            <person name="Bess C."/>
            <person name="Bickham C."/>
            <person name="Chaboub L."/>
            <person name="Chen D."/>
            <person name="Coyle M."/>
            <person name="Deiros D.R."/>
            <person name="Dinh H."/>
            <person name="Forbes L."/>
            <person name="Fowler G."/>
            <person name="Francisco L."/>
            <person name="Fu Q."/>
            <person name="Gubbala S."/>
            <person name="Hale W."/>
            <person name="Han Y."/>
            <person name="Hemphill L."/>
            <person name="Highlander S.K."/>
            <person name="Hirani K."/>
            <person name="Hogues M."/>
            <person name="Jackson L."/>
            <person name="Jakkamsetti A."/>
            <person name="Javaid M."/>
            <person name="Jiang H."/>
            <person name="Korchina V."/>
            <person name="Kovar C."/>
            <person name="Lara F."/>
            <person name="Lee S."/>
            <person name="Mata R."/>
            <person name="Mathew T."/>
            <person name="Moen C."/>
            <person name="Morales K."/>
            <person name="Munidasa M."/>
            <person name="Nazareth L."/>
            <person name="Ngo R."/>
            <person name="Nguyen L."/>
            <person name="Okwuonu G."/>
            <person name="Ongeri F."/>
            <person name="Patil S."/>
            <person name="Petrosino J."/>
            <person name="Pham C."/>
            <person name="Pham P."/>
            <person name="Pu L.-L."/>
            <person name="Puazo M."/>
            <person name="Raj R."/>
            <person name="Reid J."/>
            <person name="Rouhana J."/>
            <person name="Saada N."/>
            <person name="Shang Y."/>
            <person name="Simmons D."/>
            <person name="Thornton R."/>
            <person name="Warren J."/>
            <person name="Weissenberger G."/>
            <person name="Zhang J."/>
            <person name="Zhang L."/>
            <person name="Zhou C."/>
            <person name="Zhu D."/>
            <person name="Muzny D."/>
            <person name="Worley K."/>
            <person name="Gibbs R."/>
        </authorList>
    </citation>
    <scope>NUCLEOTIDE SEQUENCE [LARGE SCALE GENOMIC DNA]</scope>
    <source>
        <strain evidence="11">LMS2-1</strain>
    </source>
</reference>
<feature type="transmembrane region" description="Helical" evidence="10">
    <location>
        <begin position="186"/>
        <end position="207"/>
    </location>
</feature>
<evidence type="ECO:0000256" key="9">
    <source>
        <dbReference type="PIRNR" id="PIRNR005348"/>
    </source>
</evidence>
<evidence type="ECO:0000256" key="10">
    <source>
        <dbReference type="SAM" id="Phobius"/>
    </source>
</evidence>
<keyword evidence="4 10" id="KW-0812">Transmembrane</keyword>
<evidence type="ECO:0000256" key="2">
    <source>
        <dbReference type="ARBA" id="ARBA00022448"/>
    </source>
</evidence>
<dbReference type="PIRSF" id="PIRSF005348">
    <property type="entry name" value="YxkH"/>
    <property type="match status" value="1"/>
</dbReference>
<evidence type="ECO:0000256" key="6">
    <source>
        <dbReference type="ARBA" id="ARBA00022989"/>
    </source>
</evidence>
<dbReference type="GO" id="GO:0005886">
    <property type="term" value="C:plasma membrane"/>
    <property type="evidence" value="ECO:0007669"/>
    <property type="project" value="UniProtKB-SubCell"/>
</dbReference>
<organism evidence="11 12">
    <name type="scientific">Lacticaseibacillus rhamnosus (strain LMS2-1)</name>
    <dbReference type="NCBI Taxonomy" id="525361"/>
    <lineage>
        <taxon>Bacteria</taxon>
        <taxon>Bacillati</taxon>
        <taxon>Bacillota</taxon>
        <taxon>Bacilli</taxon>
        <taxon>Lactobacillales</taxon>
        <taxon>Lactobacillaceae</taxon>
        <taxon>Lacticaseibacillus</taxon>
    </lineage>
</organism>
<dbReference type="InterPro" id="IPR004679">
    <property type="entry name" value="2-OHcarboxylate_transport"/>
</dbReference>
<protein>
    <submittedName>
        <fullName evidence="11">Citrate carrier protein, CCS family</fullName>
    </submittedName>
</protein>
<evidence type="ECO:0000256" key="7">
    <source>
        <dbReference type="ARBA" id="ARBA00023136"/>
    </source>
</evidence>
<keyword evidence="12" id="KW-1185">Reference proteome</keyword>
<comment type="similarity">
    <text evidence="8 9">Belongs to the 2-hydroxycarboxylate transporter (2-HCT) (TC 2.A.24) family.</text>
</comment>
<feature type="transmembrane region" description="Helical" evidence="10">
    <location>
        <begin position="219"/>
        <end position="242"/>
    </location>
</feature>
<feature type="transmembrane region" description="Helical" evidence="10">
    <location>
        <begin position="307"/>
        <end position="325"/>
    </location>
</feature>
<feature type="transmembrane region" description="Helical" evidence="10">
    <location>
        <begin position="91"/>
        <end position="108"/>
    </location>
</feature>
<feature type="transmembrane region" description="Helical" evidence="10">
    <location>
        <begin position="128"/>
        <end position="144"/>
    </location>
</feature>
<keyword evidence="6 10" id="KW-1133">Transmembrane helix</keyword>
<comment type="subcellular location">
    <subcellularLocation>
        <location evidence="1">Cell membrane</location>
        <topology evidence="1">Multi-pass membrane protein</topology>
    </subcellularLocation>
</comment>
<dbReference type="AlphaFoldDB" id="C2JU63"/>
<feature type="transmembrane region" description="Helical" evidence="10">
    <location>
        <begin position="337"/>
        <end position="357"/>
    </location>
</feature>
<dbReference type="PANTHER" id="PTHR40033:SF1">
    <property type="entry name" value="CITRATE-SODIUM SYMPORTER"/>
    <property type="match status" value="1"/>
</dbReference>
<accession>C2JU63</accession>
<evidence type="ECO:0000256" key="5">
    <source>
        <dbReference type="ARBA" id="ARBA00022847"/>
    </source>
</evidence>
<feature type="transmembrane region" description="Helical" evidence="10">
    <location>
        <begin position="369"/>
        <end position="390"/>
    </location>
</feature>
<dbReference type="GO" id="GO:0008514">
    <property type="term" value="F:organic anion transmembrane transporter activity"/>
    <property type="evidence" value="ECO:0007669"/>
    <property type="project" value="InterPro"/>
</dbReference>
<keyword evidence="5 9" id="KW-0769">Symport</keyword>
<keyword evidence="2 9" id="KW-0813">Transport</keyword>
<feature type="transmembrane region" description="Helical" evidence="10">
    <location>
        <begin position="32"/>
        <end position="53"/>
    </location>
</feature>
<dbReference type="HOGENOM" id="CLU_041211_0_0_9"/>